<dbReference type="Gene3D" id="1.10.150.110">
    <property type="entry name" value="DNA polymerase beta, N-terminal domain-like"/>
    <property type="match status" value="1"/>
</dbReference>
<keyword evidence="11 14" id="KW-0234">DNA repair</keyword>
<evidence type="ECO:0000256" key="11">
    <source>
        <dbReference type="ARBA" id="ARBA00023204"/>
    </source>
</evidence>
<keyword evidence="8" id="KW-0460">Magnesium</keyword>
<comment type="cofactor">
    <cofactor evidence="1">
        <name>Mg(2+)</name>
        <dbReference type="ChEBI" id="CHEBI:18420"/>
    </cofactor>
</comment>
<evidence type="ECO:0000256" key="12">
    <source>
        <dbReference type="ARBA" id="ARBA00023242"/>
    </source>
</evidence>
<keyword evidence="9 14" id="KW-0239">DNA-directed DNA polymerase</keyword>
<dbReference type="GO" id="GO:0046872">
    <property type="term" value="F:metal ion binding"/>
    <property type="evidence" value="ECO:0007669"/>
    <property type="project" value="UniProtKB-UniRule"/>
</dbReference>
<evidence type="ECO:0000313" key="17">
    <source>
        <dbReference type="Proteomes" id="UP000775547"/>
    </source>
</evidence>
<dbReference type="Gene3D" id="3.30.210.10">
    <property type="entry name" value="DNA polymerase, thumb domain"/>
    <property type="match status" value="1"/>
</dbReference>
<keyword evidence="6" id="KW-0479">Metal-binding</keyword>
<dbReference type="SUPFAM" id="SSF81585">
    <property type="entry name" value="PsbU/PolX domain-like"/>
    <property type="match status" value="1"/>
</dbReference>
<organism evidence="16 17">
    <name type="scientific">Asterophora parasitica</name>
    <dbReference type="NCBI Taxonomy" id="117018"/>
    <lineage>
        <taxon>Eukaryota</taxon>
        <taxon>Fungi</taxon>
        <taxon>Dikarya</taxon>
        <taxon>Basidiomycota</taxon>
        <taxon>Agaricomycotina</taxon>
        <taxon>Agaricomycetes</taxon>
        <taxon>Agaricomycetidae</taxon>
        <taxon>Agaricales</taxon>
        <taxon>Tricholomatineae</taxon>
        <taxon>Lyophyllaceae</taxon>
        <taxon>Asterophora</taxon>
    </lineage>
</organism>
<dbReference type="InterPro" id="IPR027421">
    <property type="entry name" value="DNA_pol_lamdba_lyase_dom_sf"/>
</dbReference>
<dbReference type="EMBL" id="JABCKV010000059">
    <property type="protein sequence ID" value="KAG5644782.1"/>
    <property type="molecule type" value="Genomic_DNA"/>
</dbReference>
<evidence type="ECO:0000259" key="15">
    <source>
        <dbReference type="SMART" id="SM00483"/>
    </source>
</evidence>
<keyword evidence="4 14" id="KW-0808">Transferase</keyword>
<accession>A0A9P7GCP3</accession>
<evidence type="ECO:0000256" key="5">
    <source>
        <dbReference type="ARBA" id="ARBA00022695"/>
    </source>
</evidence>
<dbReference type="InterPro" id="IPR043519">
    <property type="entry name" value="NT_sf"/>
</dbReference>
<proteinExistence type="inferred from homology"/>
<evidence type="ECO:0000256" key="4">
    <source>
        <dbReference type="ARBA" id="ARBA00022679"/>
    </source>
</evidence>
<dbReference type="OrthoDB" id="205514at2759"/>
<evidence type="ECO:0000256" key="10">
    <source>
        <dbReference type="ARBA" id="ARBA00023125"/>
    </source>
</evidence>
<dbReference type="InterPro" id="IPR029398">
    <property type="entry name" value="PolB_thumb"/>
</dbReference>
<keyword evidence="3" id="KW-0963">Cytoplasm</keyword>
<gene>
    <name evidence="16" type="ORF">DXG03_007690</name>
</gene>
<dbReference type="PRINTS" id="PR00870">
    <property type="entry name" value="DNAPOLXBETA"/>
</dbReference>
<evidence type="ECO:0000256" key="7">
    <source>
        <dbReference type="ARBA" id="ARBA00022763"/>
    </source>
</evidence>
<comment type="catalytic activity">
    <reaction evidence="13 14">
        <text>DNA(n) + a 2'-deoxyribonucleoside 5'-triphosphate = DNA(n+1) + diphosphate</text>
        <dbReference type="Rhea" id="RHEA:22508"/>
        <dbReference type="Rhea" id="RHEA-COMP:17339"/>
        <dbReference type="Rhea" id="RHEA-COMP:17340"/>
        <dbReference type="ChEBI" id="CHEBI:33019"/>
        <dbReference type="ChEBI" id="CHEBI:61560"/>
        <dbReference type="ChEBI" id="CHEBI:173112"/>
        <dbReference type="EC" id="2.7.7.7"/>
    </reaction>
</comment>
<evidence type="ECO:0000256" key="2">
    <source>
        <dbReference type="ARBA" id="ARBA00004123"/>
    </source>
</evidence>
<sequence length="404" mass="45506">MLTRLFASTSRRAPVITTTCRCYASIRPNQALLDMLKAEVKAEKAKPNVNRYKAKSLLNAMEAINKLDHDITSLSSVVDVSGIGKGILKRIQQYLSATQNPNQPQVKDELSLIMELESIHGIGKARARRLVEAGCNGLEGLKEERFFRMLTPIQKASIQYQEHLQKTATREQIDTTADFVRNNLSDRHEVIVIGDCRRGASTDTSIQLMLFHPDHVHVPVPSPPTRGSFVPHGKLGSQSRAKAETPLHKSVIPTLQERGLVVASMGTALRYWNGVVRIPEKDQDGKWKTRRERLEAIEKGQGELRRMDLFMIPLKSRGAALISHTGDGQMKMLLKRKADQLGLYLDELGLWKWHPENAAETVGDGDELSVGFWQLLQSMTEESIFEQLGMQYVEPRKRNLENLK</sequence>
<evidence type="ECO:0000256" key="3">
    <source>
        <dbReference type="ARBA" id="ARBA00022490"/>
    </source>
</evidence>
<dbReference type="GO" id="GO:0005634">
    <property type="term" value="C:nucleus"/>
    <property type="evidence" value="ECO:0007669"/>
    <property type="project" value="UniProtKB-SubCell"/>
</dbReference>
<comment type="subcellular location">
    <subcellularLocation>
        <location evidence="2 14">Nucleus</location>
    </subcellularLocation>
</comment>
<evidence type="ECO:0000256" key="14">
    <source>
        <dbReference type="RuleBase" id="RU366014"/>
    </source>
</evidence>
<dbReference type="EC" id="2.7.7.7" evidence="14"/>
<dbReference type="AlphaFoldDB" id="A0A9P7GCP3"/>
<keyword evidence="17" id="KW-1185">Reference proteome</keyword>
<dbReference type="InterPro" id="IPR022312">
    <property type="entry name" value="DNA_pol_X"/>
</dbReference>
<keyword evidence="7 14" id="KW-0227">DNA damage</keyword>
<dbReference type="SUPFAM" id="SSF81301">
    <property type="entry name" value="Nucleotidyltransferase"/>
    <property type="match status" value="1"/>
</dbReference>
<reference evidence="16" key="2">
    <citation type="submission" date="2021-10" db="EMBL/GenBank/DDBJ databases">
        <title>Phylogenomics reveals ancestral predisposition of the termite-cultivated fungus Termitomyces towards a domesticated lifestyle.</title>
        <authorList>
            <person name="Auxier B."/>
            <person name="Grum-Grzhimaylo A."/>
            <person name="Cardenas M.E."/>
            <person name="Lodge J.D."/>
            <person name="Laessoe T."/>
            <person name="Pedersen O."/>
            <person name="Smith M.E."/>
            <person name="Kuyper T.W."/>
            <person name="Franco-Molano E.A."/>
            <person name="Baroni T.J."/>
            <person name="Aanen D.K."/>
        </authorList>
    </citation>
    <scope>NUCLEOTIDE SEQUENCE</scope>
    <source>
        <strain evidence="16">AP01</strain>
        <tissue evidence="16">Mycelium</tissue>
    </source>
</reference>
<dbReference type="Gene3D" id="3.30.460.10">
    <property type="entry name" value="Beta Polymerase, domain 2"/>
    <property type="match status" value="1"/>
</dbReference>
<comment type="caution">
    <text evidence="16">The sequence shown here is derived from an EMBL/GenBank/DDBJ whole genome shotgun (WGS) entry which is preliminary data.</text>
</comment>
<dbReference type="SMART" id="SM00483">
    <property type="entry name" value="POLXc"/>
    <property type="match status" value="1"/>
</dbReference>
<dbReference type="Proteomes" id="UP000775547">
    <property type="component" value="Unassembled WGS sequence"/>
</dbReference>
<dbReference type="PANTHER" id="PTHR11276">
    <property type="entry name" value="DNA POLYMERASE TYPE-X FAMILY MEMBER"/>
    <property type="match status" value="1"/>
</dbReference>
<evidence type="ECO:0000256" key="1">
    <source>
        <dbReference type="ARBA" id="ARBA00001946"/>
    </source>
</evidence>
<evidence type="ECO:0000256" key="9">
    <source>
        <dbReference type="ARBA" id="ARBA00022932"/>
    </source>
</evidence>
<evidence type="ECO:0000256" key="8">
    <source>
        <dbReference type="ARBA" id="ARBA00022842"/>
    </source>
</evidence>
<comment type="similarity">
    <text evidence="14">Belongs to the DNA polymerase type-X family.</text>
</comment>
<protein>
    <recommendedName>
        <fullName evidence="14">DNA polymerase</fullName>
        <ecNumber evidence="14">2.7.7.7</ecNumber>
    </recommendedName>
</protein>
<dbReference type="InterPro" id="IPR002008">
    <property type="entry name" value="DNA_pol_X_beta-like"/>
</dbReference>
<evidence type="ECO:0000256" key="13">
    <source>
        <dbReference type="ARBA" id="ARBA00049244"/>
    </source>
</evidence>
<keyword evidence="12 14" id="KW-0539">Nucleus</keyword>
<dbReference type="GO" id="GO:0006284">
    <property type="term" value="P:base-excision repair"/>
    <property type="evidence" value="ECO:0007669"/>
    <property type="project" value="TreeGrafter"/>
</dbReference>
<dbReference type="Gene3D" id="1.10.150.20">
    <property type="entry name" value="5' to 3' exonuclease, C-terminal subdomain"/>
    <property type="match status" value="1"/>
</dbReference>
<dbReference type="PANTHER" id="PTHR11276:SF42">
    <property type="entry name" value="DNA POLYMERASE BETA"/>
    <property type="match status" value="1"/>
</dbReference>
<dbReference type="InterPro" id="IPR010996">
    <property type="entry name" value="HHH_MUS81"/>
</dbReference>
<keyword evidence="5 14" id="KW-0548">Nucleotidyltransferase</keyword>
<comment type="function">
    <text evidence="14">DNA polymerase that functions in several pathways of DNA repair. Involved in base excision repair (BER) responsible for repair of lesions that give rise to abasic (AP) sites in DNA. Also contributes to DNA double-strand break repair by non-homologous end joining and homologous recombination. Has both template-dependent and template-independent (terminal transferase) DNA polymerase activities. Has also a 5'-deoxyribose-5-phosphate lyase (dRP lyase) activity.</text>
</comment>
<keyword evidence="10" id="KW-0238">DNA-binding</keyword>
<name>A0A9P7GCP3_9AGAR</name>
<dbReference type="GO" id="GO:0003887">
    <property type="term" value="F:DNA-directed DNA polymerase activity"/>
    <property type="evidence" value="ECO:0007669"/>
    <property type="project" value="UniProtKB-UniRule"/>
</dbReference>
<dbReference type="InterPro" id="IPR018944">
    <property type="entry name" value="DNA_pol_lambd_fingers_domain"/>
</dbReference>
<evidence type="ECO:0000313" key="16">
    <source>
        <dbReference type="EMBL" id="KAG5644782.1"/>
    </source>
</evidence>
<feature type="domain" description="DNA-directed DNA polymerase X" evidence="15">
    <location>
        <begin position="27"/>
        <end position="399"/>
    </location>
</feature>
<dbReference type="InterPro" id="IPR002054">
    <property type="entry name" value="DNA-dir_DNA_pol_X"/>
</dbReference>
<dbReference type="PRINTS" id="PR00869">
    <property type="entry name" value="DNAPOLX"/>
</dbReference>
<dbReference type="InterPro" id="IPR037160">
    <property type="entry name" value="DNA_Pol_thumb_sf"/>
</dbReference>
<reference evidence="16" key="1">
    <citation type="submission" date="2020-07" db="EMBL/GenBank/DDBJ databases">
        <authorList>
            <person name="Nieuwenhuis M."/>
            <person name="Van De Peppel L.J.J."/>
        </authorList>
    </citation>
    <scope>NUCLEOTIDE SEQUENCE</scope>
    <source>
        <strain evidence="16">AP01</strain>
        <tissue evidence="16">Mycelium</tissue>
    </source>
</reference>
<dbReference type="Pfam" id="PF14716">
    <property type="entry name" value="HHH_8"/>
    <property type="match status" value="1"/>
</dbReference>
<evidence type="ECO:0000256" key="6">
    <source>
        <dbReference type="ARBA" id="ARBA00022723"/>
    </source>
</evidence>
<dbReference type="Pfam" id="PF14791">
    <property type="entry name" value="DNA_pol_B_thumb"/>
    <property type="match status" value="1"/>
</dbReference>
<dbReference type="Pfam" id="PF10391">
    <property type="entry name" value="DNA_pol_lambd_f"/>
    <property type="match status" value="1"/>
</dbReference>
<dbReference type="SUPFAM" id="SSF47802">
    <property type="entry name" value="DNA polymerase beta, N-terminal domain-like"/>
    <property type="match status" value="1"/>
</dbReference>
<dbReference type="GO" id="GO:0003677">
    <property type="term" value="F:DNA binding"/>
    <property type="evidence" value="ECO:0007669"/>
    <property type="project" value="UniProtKB-UniRule"/>
</dbReference>
<dbReference type="GO" id="GO:0006303">
    <property type="term" value="P:double-strand break repair via nonhomologous end joining"/>
    <property type="evidence" value="ECO:0007669"/>
    <property type="project" value="TreeGrafter"/>
</dbReference>